<dbReference type="Gene3D" id="1.10.3680.10">
    <property type="entry name" value="TerB-like"/>
    <property type="match status" value="1"/>
</dbReference>
<keyword evidence="2" id="KW-1185">Reference proteome</keyword>
<protein>
    <submittedName>
        <fullName evidence="1">TerB family tellurite resistance protein</fullName>
    </submittedName>
</protein>
<proteinExistence type="predicted"/>
<evidence type="ECO:0000313" key="1">
    <source>
        <dbReference type="EMBL" id="QSE96333.1"/>
    </source>
</evidence>
<organism evidence="1 2">
    <name type="scientific">Fulvivirga lutea</name>
    <dbReference type="NCBI Taxonomy" id="2810512"/>
    <lineage>
        <taxon>Bacteria</taxon>
        <taxon>Pseudomonadati</taxon>
        <taxon>Bacteroidota</taxon>
        <taxon>Cytophagia</taxon>
        <taxon>Cytophagales</taxon>
        <taxon>Fulvivirgaceae</taxon>
        <taxon>Fulvivirga</taxon>
    </lineage>
</organism>
<dbReference type="RefSeq" id="WP_205720849.1">
    <property type="nucleotide sequence ID" value="NZ_CP070608.1"/>
</dbReference>
<reference evidence="1" key="1">
    <citation type="submission" date="2021-02" db="EMBL/GenBank/DDBJ databases">
        <title>Fulvivirga sp. S481 isolated from sea water.</title>
        <authorList>
            <person name="Bae S.S."/>
            <person name="Baek K."/>
        </authorList>
    </citation>
    <scope>NUCLEOTIDE SEQUENCE</scope>
    <source>
        <strain evidence="1">S481</strain>
    </source>
</reference>
<dbReference type="CDD" id="cd07177">
    <property type="entry name" value="terB_like"/>
    <property type="match status" value="1"/>
</dbReference>
<dbReference type="InterPro" id="IPR029024">
    <property type="entry name" value="TerB-like"/>
</dbReference>
<gene>
    <name evidence="1" type="ORF">JR347_12010</name>
</gene>
<name>A0A974WJ77_9BACT</name>
<dbReference type="KEGG" id="fuv:JR347_12010"/>
<dbReference type="EMBL" id="CP070608">
    <property type="protein sequence ID" value="QSE96333.1"/>
    <property type="molecule type" value="Genomic_DNA"/>
</dbReference>
<dbReference type="AlphaFoldDB" id="A0A974WJ77"/>
<dbReference type="Proteomes" id="UP000662783">
    <property type="component" value="Chromosome"/>
</dbReference>
<sequence length="123" mass="14476">MIFRRKSSKEEAKKLEESHLKNLMVLAKADGHLSEIELHLLEAIAHRIGLTKEDISTIEQQLDKIEFVLPEKYDDRLEQFEDLLTLMAIDGNIDPEEEEICRKFGKHYELMEATIEKMIDKHR</sequence>
<evidence type="ECO:0000313" key="2">
    <source>
        <dbReference type="Proteomes" id="UP000662783"/>
    </source>
</evidence>
<accession>A0A974WJ77</accession>
<dbReference type="SUPFAM" id="SSF158682">
    <property type="entry name" value="TerB-like"/>
    <property type="match status" value="1"/>
</dbReference>